<feature type="domain" description="DUF4397" evidence="2">
    <location>
        <begin position="456"/>
        <end position="585"/>
    </location>
</feature>
<dbReference type="Proteomes" id="UP001500459">
    <property type="component" value="Unassembled WGS sequence"/>
</dbReference>
<gene>
    <name evidence="4" type="ORF">GCM10022393_30940</name>
</gene>
<evidence type="ECO:0000259" key="2">
    <source>
        <dbReference type="Pfam" id="PF14344"/>
    </source>
</evidence>
<evidence type="ECO:0008006" key="6">
    <source>
        <dbReference type="Google" id="ProtNLM"/>
    </source>
</evidence>
<feature type="domain" description="Secretion system C-terminal sorting" evidence="3">
    <location>
        <begin position="695"/>
        <end position="760"/>
    </location>
</feature>
<reference evidence="5" key="1">
    <citation type="journal article" date="2019" name="Int. J. Syst. Evol. Microbiol.">
        <title>The Global Catalogue of Microorganisms (GCM) 10K type strain sequencing project: providing services to taxonomists for standard genome sequencing and annotation.</title>
        <authorList>
            <consortium name="The Broad Institute Genomics Platform"/>
            <consortium name="The Broad Institute Genome Sequencing Center for Infectious Disease"/>
            <person name="Wu L."/>
            <person name="Ma J."/>
        </authorList>
    </citation>
    <scope>NUCLEOTIDE SEQUENCE [LARGE SCALE GENOMIC DNA]</scope>
    <source>
        <strain evidence="5">JCM 17106</strain>
    </source>
</reference>
<protein>
    <recommendedName>
        <fullName evidence="6">DUF4397 domain-containing protein</fullName>
    </recommendedName>
</protein>
<dbReference type="EMBL" id="BAABCW010000014">
    <property type="protein sequence ID" value="GAA3514815.1"/>
    <property type="molecule type" value="Genomic_DNA"/>
</dbReference>
<dbReference type="NCBIfam" id="TIGR04183">
    <property type="entry name" value="Por_Secre_tail"/>
    <property type="match status" value="1"/>
</dbReference>
<accession>A0ABP6UR71</accession>
<keyword evidence="5" id="KW-1185">Reference proteome</keyword>
<feature type="domain" description="DUF4397" evidence="2">
    <location>
        <begin position="2"/>
        <end position="131"/>
    </location>
</feature>
<dbReference type="Pfam" id="PF14344">
    <property type="entry name" value="DUF4397"/>
    <property type="match status" value="3"/>
</dbReference>
<name>A0ABP6UR71_9FLAO</name>
<evidence type="ECO:0000313" key="5">
    <source>
        <dbReference type="Proteomes" id="UP001500459"/>
    </source>
</evidence>
<evidence type="ECO:0000256" key="1">
    <source>
        <dbReference type="ARBA" id="ARBA00022729"/>
    </source>
</evidence>
<evidence type="ECO:0000313" key="4">
    <source>
        <dbReference type="EMBL" id="GAA3514815.1"/>
    </source>
</evidence>
<keyword evidence="1" id="KW-0732">Signal</keyword>
<evidence type="ECO:0000259" key="3">
    <source>
        <dbReference type="Pfam" id="PF18962"/>
    </source>
</evidence>
<dbReference type="InterPro" id="IPR026444">
    <property type="entry name" value="Secre_tail"/>
</dbReference>
<dbReference type="InterPro" id="IPR025510">
    <property type="entry name" value="DUF4397"/>
</dbReference>
<organism evidence="4 5">
    <name type="scientific">Aquimarina addita</name>
    <dbReference type="NCBI Taxonomy" id="870485"/>
    <lineage>
        <taxon>Bacteria</taxon>
        <taxon>Pseudomonadati</taxon>
        <taxon>Bacteroidota</taxon>
        <taxon>Flavobacteriia</taxon>
        <taxon>Flavobacteriales</taxon>
        <taxon>Flavobacteriaceae</taxon>
        <taxon>Aquimarina</taxon>
    </lineage>
</organism>
<sequence>MARVQVIHNSADAAAASVDVYLNEVLLLDDFNFRTASPFVDAPAGVPLHIEVFPSNSMDSSGTPVYELTETLADGETYVLVADGIVSSTGYSPAPAFGLQIYDMGSETAAVAGNTDVLVHHGSTDAPTVDVNVQGGGATLVDDISYTEFAGYLPLLTDDYAINVSTSDGTTIVKAYDAPLATLGLEDVALTVVASGFLDPSVNSDGEAFGLFVALPAGGDLIPLPESTARVQVIHNSADAAAASVDVYLNESLLLDDFNFRTASSFIDAPAGVPLNIEVFPSDSMDSSGTPVYSVTPTLTADATYVLVADGIVSSTGYSPAPAFGLQIYDMGLETAAVAGNTDVLVHHGSTDAPTVDVNVQGGGATLVDDISYTEFAGYLPLLTDDYAINVSTSDGTTIVKAYDAPLATLGLEDVALTVVASGFLDPSVNSDGEAFGLFVALPAGGDLIPLPESTARVQVIHNSADAAAASVDVYLNESLLLNDFNFRTASPFIDAPAGVPLNIEVFPSDSMDSSGTPVYSVTPTLTADATYVLVADGIVSSTGYSPAPAFGLQIYDMARETAATAGNTDILVHHGATDAPTVDVNVQGGSILVDDISYTEFSDYLELATDDYFINVSTADGATIVQGYDAPLATLGLEDVALTVVASGFLDPSANSNGEAFGLFVVLPAGGDLIPLPSNTLDIREFANVDALVVYPNPSVAGDLFVRLPQITTDIDATIYDMTGRAVLRASLSEELTKLDVSTLEKGMYMMNLNKGKDSFGTMISVQ</sequence>
<proteinExistence type="predicted"/>
<feature type="domain" description="DUF4397" evidence="2">
    <location>
        <begin position="229"/>
        <end position="358"/>
    </location>
</feature>
<comment type="caution">
    <text evidence="4">The sequence shown here is derived from an EMBL/GenBank/DDBJ whole genome shotgun (WGS) entry which is preliminary data.</text>
</comment>
<dbReference type="Pfam" id="PF18962">
    <property type="entry name" value="Por_Secre_tail"/>
    <property type="match status" value="1"/>
</dbReference>